<evidence type="ECO:0000259" key="4">
    <source>
        <dbReference type="Pfam" id="PF01915"/>
    </source>
</evidence>
<keyword evidence="3" id="KW-0732">Signal</keyword>
<dbReference type="InterPro" id="IPR002772">
    <property type="entry name" value="Glyco_hydro_3_C"/>
</dbReference>
<dbReference type="Pfam" id="PF01915">
    <property type="entry name" value="Glyco_hydro_3_C"/>
    <property type="match status" value="1"/>
</dbReference>
<evidence type="ECO:0000259" key="5">
    <source>
        <dbReference type="Pfam" id="PF14310"/>
    </source>
</evidence>
<dbReference type="Pfam" id="PF14310">
    <property type="entry name" value="Fn3-like"/>
    <property type="match status" value="1"/>
</dbReference>
<keyword evidence="2" id="KW-0326">Glycosidase</keyword>
<organism evidence="6 7">
    <name type="scientific">Elysia marginata</name>
    <dbReference type="NCBI Taxonomy" id="1093978"/>
    <lineage>
        <taxon>Eukaryota</taxon>
        <taxon>Metazoa</taxon>
        <taxon>Spiralia</taxon>
        <taxon>Lophotrochozoa</taxon>
        <taxon>Mollusca</taxon>
        <taxon>Gastropoda</taxon>
        <taxon>Heterobranchia</taxon>
        <taxon>Euthyneura</taxon>
        <taxon>Panpulmonata</taxon>
        <taxon>Sacoglossa</taxon>
        <taxon>Placobranchoidea</taxon>
        <taxon>Plakobranchidae</taxon>
        <taxon>Elysia</taxon>
    </lineage>
</organism>
<dbReference type="InterPro" id="IPR026891">
    <property type="entry name" value="Fn3-like"/>
</dbReference>
<dbReference type="GO" id="GO:0045493">
    <property type="term" value="P:xylan catabolic process"/>
    <property type="evidence" value="ECO:0007669"/>
    <property type="project" value="InterPro"/>
</dbReference>
<feature type="domain" description="Fibronectin type III-like" evidence="5">
    <location>
        <begin position="138"/>
        <end position="192"/>
    </location>
</feature>
<keyword evidence="1" id="KW-0378">Hydrolase</keyword>
<dbReference type="InterPro" id="IPR036881">
    <property type="entry name" value="Glyco_hydro_3_C_sf"/>
</dbReference>
<name>A0AAV4EIW7_9GAST</name>
<gene>
    <name evidence="6" type="ORF">ElyMa_005406600</name>
</gene>
<dbReference type="AlphaFoldDB" id="A0AAV4EIW7"/>
<dbReference type="InterPro" id="IPR013783">
    <property type="entry name" value="Ig-like_fold"/>
</dbReference>
<dbReference type="PANTHER" id="PTHR42721:SF42">
    <property type="entry name" value="FIBRONECTIN TYPE III-LIKE DOMAIN-CONTAINING PROTEIN"/>
    <property type="match status" value="1"/>
</dbReference>
<sequence length="241" mass="26954">GPDTKIVLLLFSAGPLNVTFADESARVSAILECFFPGQGTGEALVNVLFNKDSNSSPAGRLPMTWPKFAWQVPSMVNYSMAGRTYRYLNTDPLYPFGYGLSYTRFNYTRMMVKTVHNATKDLDLDLTLQNIGPVDADEVIQCYVEPKYRQPYPAPRRALAYFGRIHIQAGLYRTLWITLSKQAWSVWKDGQWTYITLPSVPQVGTQPWALLNPPSSGIQPNCRSDQGTVLLSVESGGFLID</sequence>
<evidence type="ECO:0000256" key="1">
    <source>
        <dbReference type="ARBA" id="ARBA00022801"/>
    </source>
</evidence>
<dbReference type="InterPro" id="IPR044993">
    <property type="entry name" value="BXL"/>
</dbReference>
<feature type="chain" id="PRO_5043898700" evidence="3">
    <location>
        <begin position="22"/>
        <end position="241"/>
    </location>
</feature>
<dbReference type="PANTHER" id="PTHR42721">
    <property type="entry name" value="SUGAR HYDROLASE-RELATED"/>
    <property type="match status" value="1"/>
</dbReference>
<dbReference type="GO" id="GO:0031222">
    <property type="term" value="P:arabinan catabolic process"/>
    <property type="evidence" value="ECO:0007669"/>
    <property type="project" value="TreeGrafter"/>
</dbReference>
<dbReference type="EMBL" id="BMAT01010769">
    <property type="protein sequence ID" value="GFR60401.1"/>
    <property type="molecule type" value="Genomic_DNA"/>
</dbReference>
<evidence type="ECO:0000256" key="3">
    <source>
        <dbReference type="SAM" id="SignalP"/>
    </source>
</evidence>
<feature type="domain" description="Glycoside hydrolase family 3 C-terminal" evidence="4">
    <location>
        <begin position="4"/>
        <end position="102"/>
    </location>
</feature>
<dbReference type="SUPFAM" id="SSF52279">
    <property type="entry name" value="Beta-D-glucan exohydrolase, C-terminal domain"/>
    <property type="match status" value="1"/>
</dbReference>
<feature type="non-terminal residue" evidence="6">
    <location>
        <position position="1"/>
    </location>
</feature>
<reference evidence="6 7" key="1">
    <citation type="journal article" date="2021" name="Elife">
        <title>Chloroplast acquisition without the gene transfer in kleptoplastic sea slugs, Plakobranchus ocellatus.</title>
        <authorList>
            <person name="Maeda T."/>
            <person name="Takahashi S."/>
            <person name="Yoshida T."/>
            <person name="Shimamura S."/>
            <person name="Takaki Y."/>
            <person name="Nagai Y."/>
            <person name="Toyoda A."/>
            <person name="Suzuki Y."/>
            <person name="Arimoto A."/>
            <person name="Ishii H."/>
            <person name="Satoh N."/>
            <person name="Nishiyama T."/>
            <person name="Hasebe M."/>
            <person name="Maruyama T."/>
            <person name="Minagawa J."/>
            <person name="Obokata J."/>
            <person name="Shigenobu S."/>
        </authorList>
    </citation>
    <scope>NUCLEOTIDE SEQUENCE [LARGE SCALE GENOMIC DNA]</scope>
</reference>
<proteinExistence type="predicted"/>
<feature type="signal peptide" evidence="3">
    <location>
        <begin position="1"/>
        <end position="21"/>
    </location>
</feature>
<comment type="caution">
    <text evidence="6">The sequence shown here is derived from an EMBL/GenBank/DDBJ whole genome shotgun (WGS) entry which is preliminary data.</text>
</comment>
<accession>A0AAV4EIW7</accession>
<dbReference type="Proteomes" id="UP000762676">
    <property type="component" value="Unassembled WGS sequence"/>
</dbReference>
<dbReference type="GO" id="GO:0009044">
    <property type="term" value="F:xylan 1,4-beta-xylosidase activity"/>
    <property type="evidence" value="ECO:0007669"/>
    <property type="project" value="InterPro"/>
</dbReference>
<dbReference type="Gene3D" id="3.40.50.1700">
    <property type="entry name" value="Glycoside hydrolase family 3 C-terminal domain"/>
    <property type="match status" value="1"/>
</dbReference>
<dbReference type="Gene3D" id="2.60.40.10">
    <property type="entry name" value="Immunoglobulins"/>
    <property type="match status" value="1"/>
</dbReference>
<evidence type="ECO:0000313" key="7">
    <source>
        <dbReference type="Proteomes" id="UP000762676"/>
    </source>
</evidence>
<dbReference type="GO" id="GO:0046556">
    <property type="term" value="F:alpha-L-arabinofuranosidase activity"/>
    <property type="evidence" value="ECO:0007669"/>
    <property type="project" value="TreeGrafter"/>
</dbReference>
<evidence type="ECO:0000313" key="6">
    <source>
        <dbReference type="EMBL" id="GFR60401.1"/>
    </source>
</evidence>
<protein>
    <submittedName>
        <fullName evidence="6">Periplasmic beta-glucosidase</fullName>
    </submittedName>
</protein>
<keyword evidence="7" id="KW-1185">Reference proteome</keyword>
<evidence type="ECO:0000256" key="2">
    <source>
        <dbReference type="ARBA" id="ARBA00023295"/>
    </source>
</evidence>